<organism evidence="1 2">
    <name type="scientific">Flavobacterium arsenatis</name>
    <dbReference type="NCBI Taxonomy" id="1484332"/>
    <lineage>
        <taxon>Bacteria</taxon>
        <taxon>Pseudomonadati</taxon>
        <taxon>Bacteroidota</taxon>
        <taxon>Flavobacteriia</taxon>
        <taxon>Flavobacteriales</taxon>
        <taxon>Flavobacteriaceae</taxon>
        <taxon>Flavobacterium</taxon>
    </lineage>
</organism>
<dbReference type="Proteomes" id="UP001255185">
    <property type="component" value="Unassembled WGS sequence"/>
</dbReference>
<gene>
    <name evidence="1" type="ORF">J2X31_000717</name>
</gene>
<evidence type="ECO:0000313" key="2">
    <source>
        <dbReference type="Proteomes" id="UP001255185"/>
    </source>
</evidence>
<keyword evidence="2" id="KW-1185">Reference proteome</keyword>
<evidence type="ECO:0000313" key="1">
    <source>
        <dbReference type="EMBL" id="MDR6966719.1"/>
    </source>
</evidence>
<protein>
    <submittedName>
        <fullName evidence="1">Uncharacterized protein</fullName>
    </submittedName>
</protein>
<dbReference type="EMBL" id="JAVDVI010000002">
    <property type="protein sequence ID" value="MDR6966719.1"/>
    <property type="molecule type" value="Genomic_DNA"/>
</dbReference>
<comment type="caution">
    <text evidence="1">The sequence shown here is derived from an EMBL/GenBank/DDBJ whole genome shotgun (WGS) entry which is preliminary data.</text>
</comment>
<accession>A0ABU1TL66</accession>
<sequence length="59" mass="7080">MEHYLEENAQHFLEITIVIQKAIYKKEMPEELFKEIITDPYFLEGVFTSNKTRIDFGKL</sequence>
<name>A0ABU1TL66_9FLAO</name>
<dbReference type="RefSeq" id="WP_310024454.1">
    <property type="nucleotide sequence ID" value="NZ_JAVDVI010000002.1"/>
</dbReference>
<reference evidence="1 2" key="1">
    <citation type="submission" date="2023-07" db="EMBL/GenBank/DDBJ databases">
        <title>Sorghum-associated microbial communities from plants grown in Nebraska, USA.</title>
        <authorList>
            <person name="Schachtman D."/>
        </authorList>
    </citation>
    <scope>NUCLEOTIDE SEQUENCE [LARGE SCALE GENOMIC DNA]</scope>
    <source>
        <strain evidence="1 2">3773</strain>
    </source>
</reference>
<proteinExistence type="predicted"/>